<protein>
    <submittedName>
        <fullName evidence="3">Uncharacterized protein</fullName>
    </submittedName>
</protein>
<dbReference type="OrthoDB" id="2669319at2759"/>
<feature type="region of interest" description="Disordered" evidence="2">
    <location>
        <begin position="149"/>
        <end position="182"/>
    </location>
</feature>
<sequence>MSGPHVFSFANDGTVVPPKTSRPSPYPSFFARQPLRSTNRDQYDLVSASGATASKSVAPSATRSYAEAVKASLSNNFCDVQKPWKNVAITEHDDAEFEAIMAAEEQKKEELQQELEEENEKEKKAKQAKLVYAWPPAMSSYFEVLEPAEEVDGGSVDENSAPELSYSVSASQESENEESAVIPSPKNRVDRVPFHILHEKPVLFEDEALERVVGFERLRRKAPPPLRLDIDLEDNECFLFGNRAERSEERDLATAKWVGATLHYHLRL</sequence>
<gene>
    <name evidence="3" type="ORF">HYDPIDRAFT_112894</name>
</gene>
<feature type="coiled-coil region" evidence="1">
    <location>
        <begin position="94"/>
        <end position="131"/>
    </location>
</feature>
<proteinExistence type="predicted"/>
<reference evidence="3 4" key="1">
    <citation type="submission" date="2014-04" db="EMBL/GenBank/DDBJ databases">
        <title>Evolutionary Origins and Diversification of the Mycorrhizal Mutualists.</title>
        <authorList>
            <consortium name="DOE Joint Genome Institute"/>
            <consortium name="Mycorrhizal Genomics Consortium"/>
            <person name="Kohler A."/>
            <person name="Kuo A."/>
            <person name="Nagy L.G."/>
            <person name="Floudas D."/>
            <person name="Copeland A."/>
            <person name="Barry K.W."/>
            <person name="Cichocki N."/>
            <person name="Veneault-Fourrey C."/>
            <person name="LaButti K."/>
            <person name="Lindquist E.A."/>
            <person name="Lipzen A."/>
            <person name="Lundell T."/>
            <person name="Morin E."/>
            <person name="Murat C."/>
            <person name="Riley R."/>
            <person name="Ohm R."/>
            <person name="Sun H."/>
            <person name="Tunlid A."/>
            <person name="Henrissat B."/>
            <person name="Grigoriev I.V."/>
            <person name="Hibbett D.S."/>
            <person name="Martin F."/>
        </authorList>
    </citation>
    <scope>NUCLEOTIDE SEQUENCE [LARGE SCALE GENOMIC DNA]</scope>
    <source>
        <strain evidence="3 4">MD-312</strain>
    </source>
</reference>
<keyword evidence="1" id="KW-0175">Coiled coil</keyword>
<keyword evidence="4" id="KW-1185">Reference proteome</keyword>
<feature type="region of interest" description="Disordered" evidence="2">
    <location>
        <begin position="1"/>
        <end position="35"/>
    </location>
</feature>
<feature type="non-terminal residue" evidence="3">
    <location>
        <position position="268"/>
    </location>
</feature>
<evidence type="ECO:0000256" key="1">
    <source>
        <dbReference type="SAM" id="Coils"/>
    </source>
</evidence>
<dbReference type="HOGENOM" id="CLU_071876_0_0_1"/>
<organism evidence="3 4">
    <name type="scientific">Hydnomerulius pinastri MD-312</name>
    <dbReference type="NCBI Taxonomy" id="994086"/>
    <lineage>
        <taxon>Eukaryota</taxon>
        <taxon>Fungi</taxon>
        <taxon>Dikarya</taxon>
        <taxon>Basidiomycota</taxon>
        <taxon>Agaricomycotina</taxon>
        <taxon>Agaricomycetes</taxon>
        <taxon>Agaricomycetidae</taxon>
        <taxon>Boletales</taxon>
        <taxon>Boletales incertae sedis</taxon>
        <taxon>Leucogyrophana</taxon>
    </lineage>
</organism>
<dbReference type="EMBL" id="KN839850">
    <property type="protein sequence ID" value="KIJ63479.1"/>
    <property type="molecule type" value="Genomic_DNA"/>
</dbReference>
<evidence type="ECO:0000313" key="3">
    <source>
        <dbReference type="EMBL" id="KIJ63479.1"/>
    </source>
</evidence>
<accession>A0A0C9VD19</accession>
<evidence type="ECO:0000256" key="2">
    <source>
        <dbReference type="SAM" id="MobiDB-lite"/>
    </source>
</evidence>
<dbReference type="AlphaFoldDB" id="A0A0C9VD19"/>
<name>A0A0C9VD19_9AGAM</name>
<evidence type="ECO:0000313" key="4">
    <source>
        <dbReference type="Proteomes" id="UP000053820"/>
    </source>
</evidence>
<dbReference type="Proteomes" id="UP000053820">
    <property type="component" value="Unassembled WGS sequence"/>
</dbReference>